<gene>
    <name evidence="8" type="primary">ectA</name>
    <name evidence="10" type="ORF">FHW18_004704</name>
</gene>
<evidence type="ECO:0000256" key="3">
    <source>
        <dbReference type="ARBA" id="ARBA00012355"/>
    </source>
</evidence>
<protein>
    <recommendedName>
        <fullName evidence="4 8">L-2,4-diaminobutyric acid acetyltransferase</fullName>
        <shortName evidence="8">DABA acetyltransferase</shortName>
        <ecNumber evidence="3 8">2.3.1.178</ecNumber>
    </recommendedName>
</protein>
<keyword evidence="5 8" id="KW-0808">Transferase</keyword>
<comment type="caution">
    <text evidence="10">The sequence shown here is derived from an EMBL/GenBank/DDBJ whole genome shotgun (WGS) entry which is preliminary data.</text>
</comment>
<comment type="function">
    <text evidence="8">Catalyzes the acetylation of L-2,4-diaminobutyrate (DABA) to gamma-N-acetyl-alpha,gamma-diaminobutyric acid (ADABA) with acetyl coenzyme A.</text>
</comment>
<evidence type="ECO:0000313" key="10">
    <source>
        <dbReference type="EMBL" id="NYE85397.1"/>
    </source>
</evidence>
<evidence type="ECO:0000256" key="7">
    <source>
        <dbReference type="ARBA" id="ARBA00048924"/>
    </source>
</evidence>
<name>A0A7Y9LP19_9BURK</name>
<dbReference type="InterPro" id="IPR000182">
    <property type="entry name" value="GNAT_dom"/>
</dbReference>
<proteinExistence type="inferred from homology"/>
<comment type="pathway">
    <text evidence="1 8">Amine and polyamine biosynthesis; ectoine biosynthesis; L-ectoine from L-aspartate 4-semialdehyde: step 2/3.</text>
</comment>
<dbReference type="Proteomes" id="UP000542125">
    <property type="component" value="Unassembled WGS sequence"/>
</dbReference>
<dbReference type="UniPathway" id="UPA00067">
    <property type="reaction ID" value="UER00122"/>
</dbReference>
<evidence type="ECO:0000256" key="1">
    <source>
        <dbReference type="ARBA" id="ARBA00004978"/>
    </source>
</evidence>
<keyword evidence="6 8" id="KW-0012">Acyltransferase</keyword>
<dbReference type="EMBL" id="JACBYR010000002">
    <property type="protein sequence ID" value="NYE85397.1"/>
    <property type="molecule type" value="Genomic_DNA"/>
</dbReference>
<dbReference type="Gene3D" id="3.40.630.30">
    <property type="match status" value="1"/>
</dbReference>
<dbReference type="InterPro" id="IPR012772">
    <property type="entry name" value="Ectoine_EctA"/>
</dbReference>
<organism evidence="10 11">
    <name type="scientific">Pigmentiphaga litoralis</name>
    <dbReference type="NCBI Taxonomy" id="516702"/>
    <lineage>
        <taxon>Bacteria</taxon>
        <taxon>Pseudomonadati</taxon>
        <taxon>Pseudomonadota</taxon>
        <taxon>Betaproteobacteria</taxon>
        <taxon>Burkholderiales</taxon>
        <taxon>Alcaligenaceae</taxon>
        <taxon>Pigmentiphaga</taxon>
    </lineage>
</organism>
<dbReference type="GO" id="GO:0019491">
    <property type="term" value="P:ectoine biosynthetic process"/>
    <property type="evidence" value="ECO:0007669"/>
    <property type="project" value="UniProtKB-UniPathway"/>
</dbReference>
<dbReference type="PROSITE" id="PS51186">
    <property type="entry name" value="GNAT"/>
    <property type="match status" value="1"/>
</dbReference>
<dbReference type="GO" id="GO:0033816">
    <property type="term" value="F:diaminobutyrate acetyltransferase activity"/>
    <property type="evidence" value="ECO:0007669"/>
    <property type="project" value="UniProtKB-EC"/>
</dbReference>
<reference evidence="10 11" key="1">
    <citation type="submission" date="2020-07" db="EMBL/GenBank/DDBJ databases">
        <title>Genomic Encyclopedia of Type Strains, Phase IV (KMG-V): Genome sequencing to study the core and pangenomes of soil and plant-associated prokaryotes.</title>
        <authorList>
            <person name="Whitman W."/>
        </authorList>
    </citation>
    <scope>NUCLEOTIDE SEQUENCE [LARGE SCALE GENOMIC DNA]</scope>
    <source>
        <strain evidence="10 11">SAS40</strain>
    </source>
</reference>
<comment type="catalytic activity">
    <reaction evidence="7 8">
        <text>L-2,4-diaminobutanoate + acetyl-CoA = (2S)-4-acetamido-2-aminobutanoate + CoA + H(+)</text>
        <dbReference type="Rhea" id="RHEA:16901"/>
        <dbReference type="ChEBI" id="CHEBI:15378"/>
        <dbReference type="ChEBI" id="CHEBI:57287"/>
        <dbReference type="ChEBI" id="CHEBI:57288"/>
        <dbReference type="ChEBI" id="CHEBI:58761"/>
        <dbReference type="ChEBI" id="CHEBI:58929"/>
        <dbReference type="EC" id="2.3.1.178"/>
    </reaction>
</comment>
<keyword evidence="11" id="KW-1185">Reference proteome</keyword>
<dbReference type="AlphaFoldDB" id="A0A7Y9LP19"/>
<dbReference type="InterPro" id="IPR016181">
    <property type="entry name" value="Acyl_CoA_acyltransferase"/>
</dbReference>
<comment type="similarity">
    <text evidence="2 8">Belongs to the acetyltransferase family. EctA subfamily.</text>
</comment>
<evidence type="ECO:0000313" key="11">
    <source>
        <dbReference type="Proteomes" id="UP000542125"/>
    </source>
</evidence>
<evidence type="ECO:0000256" key="5">
    <source>
        <dbReference type="ARBA" id="ARBA00022679"/>
    </source>
</evidence>
<evidence type="ECO:0000256" key="4">
    <source>
        <dbReference type="ARBA" id="ARBA00017935"/>
    </source>
</evidence>
<accession>A0A7Y9LP19</accession>
<evidence type="ECO:0000256" key="2">
    <source>
        <dbReference type="ARBA" id="ARBA00010712"/>
    </source>
</evidence>
<dbReference type="NCBIfam" id="TIGR02406">
    <property type="entry name" value="ectoine_EctA"/>
    <property type="match status" value="1"/>
</dbReference>
<evidence type="ECO:0000256" key="8">
    <source>
        <dbReference type="RuleBase" id="RU365045"/>
    </source>
</evidence>
<sequence length="150" mass="16415">MSDGAAIQQLIQDAPPLDVNSTYAYLLLCLHFRDTCVVAERNGQLAGFISAYVPPRHPDVLFVWQVAVHPSARGQRLGAAMLTELLARDAAALVRYVETTVSPDNAASRRMFARLATDLNAPLDEQALFPPTLFGGADHDDERLLRIGPF</sequence>
<evidence type="ECO:0000256" key="6">
    <source>
        <dbReference type="ARBA" id="ARBA00023315"/>
    </source>
</evidence>
<dbReference type="EC" id="2.3.1.178" evidence="3 8"/>
<dbReference type="SUPFAM" id="SSF55729">
    <property type="entry name" value="Acyl-CoA N-acyltransferases (Nat)"/>
    <property type="match status" value="1"/>
</dbReference>
<feature type="domain" description="N-acetyltransferase" evidence="9">
    <location>
        <begin position="1"/>
        <end position="150"/>
    </location>
</feature>
<evidence type="ECO:0000259" key="9">
    <source>
        <dbReference type="PROSITE" id="PS51186"/>
    </source>
</evidence>
<dbReference type="Pfam" id="PF00583">
    <property type="entry name" value="Acetyltransf_1"/>
    <property type="match status" value="1"/>
</dbReference>
<dbReference type="CDD" id="cd04301">
    <property type="entry name" value="NAT_SF"/>
    <property type="match status" value="1"/>
</dbReference>